<evidence type="ECO:0000256" key="1">
    <source>
        <dbReference type="ARBA" id="ARBA00005322"/>
    </source>
</evidence>
<dbReference type="AlphaFoldDB" id="A0A1H0J1B1"/>
<dbReference type="InterPro" id="IPR031316">
    <property type="entry name" value="FlgM_C"/>
</dbReference>
<feature type="region of interest" description="Disordered" evidence="7">
    <location>
        <begin position="1"/>
        <end position="32"/>
    </location>
</feature>
<gene>
    <name evidence="9" type="ORF">SAMN04488053_11233</name>
</gene>
<dbReference type="InterPro" id="IPR035890">
    <property type="entry name" value="Anti-sigma-28_factor_FlgM_sf"/>
</dbReference>
<comment type="similarity">
    <text evidence="1">Belongs to the FlgM family.</text>
</comment>
<dbReference type="Proteomes" id="UP000198778">
    <property type="component" value="Unassembled WGS sequence"/>
</dbReference>
<evidence type="ECO:0000256" key="2">
    <source>
        <dbReference type="ARBA" id="ARBA00017823"/>
    </source>
</evidence>
<organism evidence="9 10">
    <name type="scientific">Alkalicoccus daliensis</name>
    <dbReference type="NCBI Taxonomy" id="745820"/>
    <lineage>
        <taxon>Bacteria</taxon>
        <taxon>Bacillati</taxon>
        <taxon>Bacillota</taxon>
        <taxon>Bacilli</taxon>
        <taxon>Bacillales</taxon>
        <taxon>Bacillaceae</taxon>
        <taxon>Alkalicoccus</taxon>
    </lineage>
</organism>
<dbReference type="Pfam" id="PF04316">
    <property type="entry name" value="FlgM"/>
    <property type="match status" value="1"/>
</dbReference>
<name>A0A1H0J1B1_9BACI</name>
<reference evidence="10" key="1">
    <citation type="submission" date="2016-10" db="EMBL/GenBank/DDBJ databases">
        <authorList>
            <person name="Varghese N."/>
            <person name="Submissions S."/>
        </authorList>
    </citation>
    <scope>NUCLEOTIDE SEQUENCE [LARGE SCALE GENOMIC DNA]</scope>
    <source>
        <strain evidence="10">CGMCC 1.10369</strain>
    </source>
</reference>
<keyword evidence="6" id="KW-0804">Transcription</keyword>
<dbReference type="STRING" id="745820.SAMN04488053_11233"/>
<evidence type="ECO:0000313" key="9">
    <source>
        <dbReference type="EMBL" id="SDO37495.1"/>
    </source>
</evidence>
<evidence type="ECO:0000256" key="3">
    <source>
        <dbReference type="ARBA" id="ARBA00022491"/>
    </source>
</evidence>
<feature type="domain" description="Anti-sigma-28 factor FlgM C-terminal" evidence="8">
    <location>
        <begin position="31"/>
        <end position="81"/>
    </location>
</feature>
<keyword evidence="10" id="KW-1185">Reference proteome</keyword>
<dbReference type="SUPFAM" id="SSF101498">
    <property type="entry name" value="Anti-sigma factor FlgM"/>
    <property type="match status" value="1"/>
</dbReference>
<evidence type="ECO:0000256" key="4">
    <source>
        <dbReference type="ARBA" id="ARBA00022795"/>
    </source>
</evidence>
<dbReference type="GO" id="GO:0044781">
    <property type="term" value="P:bacterial-type flagellum organization"/>
    <property type="evidence" value="ECO:0007669"/>
    <property type="project" value="UniProtKB-KW"/>
</dbReference>
<keyword evidence="3" id="KW-0678">Repressor</keyword>
<dbReference type="GO" id="GO:0045892">
    <property type="term" value="P:negative regulation of DNA-templated transcription"/>
    <property type="evidence" value="ECO:0007669"/>
    <property type="project" value="InterPro"/>
</dbReference>
<evidence type="ECO:0000256" key="5">
    <source>
        <dbReference type="ARBA" id="ARBA00023015"/>
    </source>
</evidence>
<evidence type="ECO:0000256" key="7">
    <source>
        <dbReference type="SAM" id="MobiDB-lite"/>
    </source>
</evidence>
<evidence type="ECO:0000313" key="10">
    <source>
        <dbReference type="Proteomes" id="UP000198778"/>
    </source>
</evidence>
<proteinExistence type="inferred from homology"/>
<accession>A0A1H0J1B1</accession>
<dbReference type="RefSeq" id="WP_090843760.1">
    <property type="nucleotide sequence ID" value="NZ_FNIL01000012.1"/>
</dbReference>
<dbReference type="InterPro" id="IPR007412">
    <property type="entry name" value="FlgM"/>
</dbReference>
<dbReference type="NCBIfam" id="TIGR03824">
    <property type="entry name" value="FlgM_jcvi"/>
    <property type="match status" value="1"/>
</dbReference>
<dbReference type="EMBL" id="FNIL01000012">
    <property type="protein sequence ID" value="SDO37495.1"/>
    <property type="molecule type" value="Genomic_DNA"/>
</dbReference>
<protein>
    <recommendedName>
        <fullName evidence="2">Negative regulator of flagellin synthesis</fullName>
    </recommendedName>
</protein>
<keyword evidence="5" id="KW-0805">Transcription regulation</keyword>
<evidence type="ECO:0000256" key="6">
    <source>
        <dbReference type="ARBA" id="ARBA00023163"/>
    </source>
</evidence>
<evidence type="ECO:0000259" key="8">
    <source>
        <dbReference type="Pfam" id="PF04316"/>
    </source>
</evidence>
<feature type="compositionally biased region" description="Basic and acidic residues" evidence="7">
    <location>
        <begin position="17"/>
        <end position="32"/>
    </location>
</feature>
<keyword evidence="4" id="KW-1005">Bacterial flagellum biogenesis</keyword>
<dbReference type="OrthoDB" id="2991036at2"/>
<sequence>MKINPMHSLNAYNRSQETQRSKETQQPQKSDRIEISKAAQEMAKSQEFQAARNERVQELKEQVENDKYQVNSQDVARKMYDFWNS</sequence>